<organism evidence="1">
    <name type="scientific">uncultured bacterium</name>
    <name type="common">gcode 4</name>
    <dbReference type="NCBI Taxonomy" id="1234023"/>
    <lineage>
        <taxon>Bacteria</taxon>
        <taxon>environmental samples</taxon>
    </lineage>
</organism>
<gene>
    <name evidence="1" type="ORF">ACD_49C00051G0023</name>
</gene>
<comment type="caution">
    <text evidence="1">The sequence shown here is derived from an EMBL/GenBank/DDBJ whole genome shotgun (WGS) entry which is preliminary data.</text>
</comment>
<name>K2BVQ0_9BACT</name>
<reference evidence="1" key="1">
    <citation type="journal article" date="2012" name="Science">
        <title>Fermentation, hydrogen, and sulfur metabolism in multiple uncultivated bacterial phyla.</title>
        <authorList>
            <person name="Wrighton K.C."/>
            <person name="Thomas B.C."/>
            <person name="Sharon I."/>
            <person name="Miller C.S."/>
            <person name="Castelle C.J."/>
            <person name="VerBerkmoes N.C."/>
            <person name="Wilkins M.J."/>
            <person name="Hettich R.L."/>
            <person name="Lipton M.S."/>
            <person name="Williams K.H."/>
            <person name="Long P.E."/>
            <person name="Banfield J.F."/>
        </authorList>
    </citation>
    <scope>NUCLEOTIDE SEQUENCE [LARGE SCALE GENOMIC DNA]</scope>
</reference>
<proteinExistence type="predicted"/>
<dbReference type="AlphaFoldDB" id="K2BVQ0"/>
<dbReference type="EMBL" id="AMFJ01021637">
    <property type="protein sequence ID" value="EKD66324.1"/>
    <property type="molecule type" value="Genomic_DNA"/>
</dbReference>
<evidence type="ECO:0000313" key="1">
    <source>
        <dbReference type="EMBL" id="EKD66324.1"/>
    </source>
</evidence>
<sequence>MKIIITEYFEKVFKKVCKDIDLDFLLNKIKVDSKNFILFKEPFFKVKVRTESKSYRLILNYEKDYMTIILVDIFDKKDKKIWENIIWNLHKDTILKSYKSNLDDIEKWKYKTYKI</sequence>
<accession>K2BVQ0</accession>
<protein>
    <submittedName>
        <fullName evidence="1">Uncharacterized protein</fullName>
    </submittedName>
</protein>